<dbReference type="InterPro" id="IPR050228">
    <property type="entry name" value="Carboxylesterase_BioH"/>
</dbReference>
<evidence type="ECO:0000313" key="3">
    <source>
        <dbReference type="EMBL" id="MDR6335779.1"/>
    </source>
</evidence>
<dbReference type="EMBL" id="JAVDPY010000009">
    <property type="protein sequence ID" value="MDR6335779.1"/>
    <property type="molecule type" value="Genomic_DNA"/>
</dbReference>
<evidence type="ECO:0000313" key="2">
    <source>
        <dbReference type="EMBL" id="GLI24268.1"/>
    </source>
</evidence>
<dbReference type="InterPro" id="IPR000073">
    <property type="entry name" value="AB_hydrolase_1"/>
</dbReference>
<dbReference type="GeneID" id="95764716"/>
<dbReference type="Proteomes" id="UP001245370">
    <property type="component" value="Unassembled WGS sequence"/>
</dbReference>
<dbReference type="EMBL" id="BSDO01000007">
    <property type="protein sequence ID" value="GLI24268.1"/>
    <property type="molecule type" value="Genomic_DNA"/>
</dbReference>
<keyword evidence="2" id="KW-0378">Hydrolase</keyword>
<dbReference type="InterPro" id="IPR029058">
    <property type="entry name" value="AB_hydrolase_fold"/>
</dbReference>
<dbReference type="Pfam" id="PF12697">
    <property type="entry name" value="Abhydrolase_6"/>
    <property type="match status" value="1"/>
</dbReference>
<reference evidence="3 5" key="2">
    <citation type="submission" date="2023-07" db="EMBL/GenBank/DDBJ databases">
        <title>Genomic Encyclopedia of Type Strains, Phase IV (KMG-IV): sequencing the most valuable type-strain genomes for metagenomic binning, comparative biology and taxonomic classification.</title>
        <authorList>
            <person name="Goeker M."/>
        </authorList>
    </citation>
    <scope>NUCLEOTIDE SEQUENCE [LARGE SCALE GENOMIC DNA]</scope>
    <source>
        <strain evidence="3 5">DSM 338</strain>
    </source>
</reference>
<dbReference type="Proteomes" id="UP001144397">
    <property type="component" value="Unassembled WGS sequence"/>
</dbReference>
<keyword evidence="5" id="KW-1185">Reference proteome</keyword>
<name>A0A9W6CKU8_XANFL</name>
<evidence type="ECO:0000313" key="4">
    <source>
        <dbReference type="Proteomes" id="UP001144397"/>
    </source>
</evidence>
<sequence>MKRDTFHAQDGASLAFSDVGTGRPLLALAGFTRNGRDFDYLARHLHDVRLIRLDSRGRGESQWTGADTYTALQESDDALALLDHLGIPRVAIIGSSRGGILAMLMAMKAPARVAGVCLNDVGPVMERAGLERIGAYIGVEPAVTTLEEIADRMPQANPGFHHVPELRWEEEAIRRFVQTPNGVGLPYDPDLRLSFQKALAAPATDAWPLFDACAGVPLALIRGANSDVLSAGAAAAMAARRPDMIYADVPDRGHTPFLDESEALAAIHQWLDRCSFAEEETPSRDVVVGDAAQQQRTG</sequence>
<dbReference type="RefSeq" id="WP_281809061.1">
    <property type="nucleotide sequence ID" value="NZ_BSDO01000007.1"/>
</dbReference>
<evidence type="ECO:0000259" key="1">
    <source>
        <dbReference type="Pfam" id="PF12697"/>
    </source>
</evidence>
<comment type="caution">
    <text evidence="2">The sequence shown here is derived from an EMBL/GenBank/DDBJ whole genome shotgun (WGS) entry which is preliminary data.</text>
</comment>
<feature type="domain" description="AB hydrolase-1" evidence="1">
    <location>
        <begin position="28"/>
        <end position="266"/>
    </location>
</feature>
<organism evidence="2 4">
    <name type="scientific">Xanthobacter flavus</name>
    <dbReference type="NCBI Taxonomy" id="281"/>
    <lineage>
        <taxon>Bacteria</taxon>
        <taxon>Pseudomonadati</taxon>
        <taxon>Pseudomonadota</taxon>
        <taxon>Alphaproteobacteria</taxon>
        <taxon>Hyphomicrobiales</taxon>
        <taxon>Xanthobacteraceae</taxon>
        <taxon>Xanthobacter</taxon>
    </lineage>
</organism>
<dbReference type="SUPFAM" id="SSF53474">
    <property type="entry name" value="alpha/beta-Hydrolases"/>
    <property type="match status" value="1"/>
</dbReference>
<proteinExistence type="predicted"/>
<dbReference type="GO" id="GO:0016787">
    <property type="term" value="F:hydrolase activity"/>
    <property type="evidence" value="ECO:0007669"/>
    <property type="project" value="UniProtKB-KW"/>
</dbReference>
<evidence type="ECO:0000313" key="5">
    <source>
        <dbReference type="Proteomes" id="UP001245370"/>
    </source>
</evidence>
<protein>
    <submittedName>
        <fullName evidence="2">Hydrolase</fullName>
    </submittedName>
    <submittedName>
        <fullName evidence="3">Pimeloyl-ACP methyl ester carboxylesterase</fullName>
    </submittedName>
</protein>
<gene>
    <name evidence="3" type="ORF">GGQ86_004277</name>
    <name evidence="2" type="ORF">XFLAVUS301_39420</name>
</gene>
<dbReference type="PANTHER" id="PTHR43194:SF2">
    <property type="entry name" value="PEROXISOMAL MEMBRANE PROTEIN LPX1"/>
    <property type="match status" value="1"/>
</dbReference>
<dbReference type="AlphaFoldDB" id="A0A9W6CKU8"/>
<dbReference type="PANTHER" id="PTHR43194">
    <property type="entry name" value="HYDROLASE ALPHA/BETA FOLD FAMILY"/>
    <property type="match status" value="1"/>
</dbReference>
<accession>A0A9W6CKU8</accession>
<dbReference type="Gene3D" id="3.40.50.1820">
    <property type="entry name" value="alpha/beta hydrolase"/>
    <property type="match status" value="1"/>
</dbReference>
<reference evidence="2" key="1">
    <citation type="submission" date="2022-12" db="EMBL/GenBank/DDBJ databases">
        <title>Reference genome sequencing for broad-spectrum identification of bacterial and archaeal isolates by mass spectrometry.</title>
        <authorList>
            <person name="Sekiguchi Y."/>
            <person name="Tourlousse D.M."/>
        </authorList>
    </citation>
    <scope>NUCLEOTIDE SEQUENCE</scope>
    <source>
        <strain evidence="2">301</strain>
    </source>
</reference>